<evidence type="ECO:0000313" key="2">
    <source>
        <dbReference type="EMBL" id="KAG7389729.1"/>
    </source>
</evidence>
<comment type="caution">
    <text evidence="2">The sequence shown here is derived from an EMBL/GenBank/DDBJ whole genome shotgun (WGS) entry which is preliminary data.</text>
</comment>
<dbReference type="AlphaFoldDB" id="A0A8T1WDN4"/>
<evidence type="ECO:0000256" key="1">
    <source>
        <dbReference type="SAM" id="MobiDB-lite"/>
    </source>
</evidence>
<feature type="region of interest" description="Disordered" evidence="1">
    <location>
        <begin position="1"/>
        <end position="20"/>
    </location>
</feature>
<reference evidence="2" key="1">
    <citation type="submission" date="2021-02" db="EMBL/GenBank/DDBJ databases">
        <authorList>
            <person name="Palmer J.M."/>
        </authorList>
    </citation>
    <scope>NUCLEOTIDE SEQUENCE</scope>
    <source>
        <strain evidence="2">SCRP23</strain>
    </source>
</reference>
<gene>
    <name evidence="2" type="ORF">PHYBOEH_007371</name>
</gene>
<name>A0A8T1WDN4_9STRA</name>
<evidence type="ECO:0000313" key="3">
    <source>
        <dbReference type="Proteomes" id="UP000693981"/>
    </source>
</evidence>
<organism evidence="2 3">
    <name type="scientific">Phytophthora boehmeriae</name>
    <dbReference type="NCBI Taxonomy" id="109152"/>
    <lineage>
        <taxon>Eukaryota</taxon>
        <taxon>Sar</taxon>
        <taxon>Stramenopiles</taxon>
        <taxon>Oomycota</taxon>
        <taxon>Peronosporomycetes</taxon>
        <taxon>Peronosporales</taxon>
        <taxon>Peronosporaceae</taxon>
        <taxon>Phytophthora</taxon>
    </lineage>
</organism>
<dbReference type="EMBL" id="JAGDFL010000401">
    <property type="protein sequence ID" value="KAG7389729.1"/>
    <property type="molecule type" value="Genomic_DNA"/>
</dbReference>
<proteinExistence type="predicted"/>
<protein>
    <submittedName>
        <fullName evidence="2">Uncharacterized protein</fullName>
    </submittedName>
</protein>
<accession>A0A8T1WDN4</accession>
<dbReference type="Proteomes" id="UP000693981">
    <property type="component" value="Unassembled WGS sequence"/>
</dbReference>
<sequence>MASLRTDQDEADAGGYQTSMACDGCGETVRALSTVPNEVRDGNWGMVIEVPESTGRSVHDRPESECDGINTLKRSVILEIALKCADQDKKGGAEGRTRRTRS</sequence>
<keyword evidence="3" id="KW-1185">Reference proteome</keyword>